<dbReference type="Proteomes" id="UP001302257">
    <property type="component" value="Chromosome"/>
</dbReference>
<dbReference type="RefSeq" id="WP_313866766.1">
    <property type="nucleotide sequence ID" value="NZ_CP132507.1"/>
</dbReference>
<gene>
    <name evidence="1" type="ORF">RAN89_13345</name>
</gene>
<reference evidence="1 2" key="1">
    <citation type="submission" date="2023-08" db="EMBL/GenBank/DDBJ databases">
        <title>Rhodoferax potami sp. nov. and Rhodoferax mekongensis sp. nov., isolated from the Mekong River in Thailand.</title>
        <authorList>
            <person name="Kitikhun S."/>
            <person name="Charoenyingcharoen P."/>
            <person name="Siriarchawattana P."/>
            <person name="Likhitrattanapisal S."/>
            <person name="Nilsakha T."/>
            <person name="Chanpet A."/>
            <person name="Rattanawaree P."/>
            <person name="Ingsriswang S."/>
        </authorList>
    </citation>
    <scope>NUCLEOTIDE SEQUENCE [LARGE SCALE GENOMIC DNA]</scope>
    <source>
        <strain evidence="1 2">TBRC 17307</strain>
    </source>
</reference>
<accession>A0ABZ0AWB0</accession>
<name>A0ABZ0AWB0_9BURK</name>
<proteinExistence type="predicted"/>
<evidence type="ECO:0000313" key="2">
    <source>
        <dbReference type="Proteomes" id="UP001302257"/>
    </source>
</evidence>
<sequence length="103" mass="11172">MQAHGSRHDEEYLIPGPEVLMASTMALMTAHAQSGSPSHREAVAAKIVGNLDALSQDPMLSPGFQTLVWSLRLRWQTPARPGVAHAPVFTGHGLMHRSPEVLQ</sequence>
<keyword evidence="2" id="KW-1185">Reference proteome</keyword>
<organism evidence="1 2">
    <name type="scientific">Rhodoferax mekongensis</name>
    <dbReference type="NCBI Taxonomy" id="3068341"/>
    <lineage>
        <taxon>Bacteria</taxon>
        <taxon>Pseudomonadati</taxon>
        <taxon>Pseudomonadota</taxon>
        <taxon>Betaproteobacteria</taxon>
        <taxon>Burkholderiales</taxon>
        <taxon>Comamonadaceae</taxon>
        <taxon>Rhodoferax</taxon>
    </lineage>
</organism>
<dbReference type="EMBL" id="CP132507">
    <property type="protein sequence ID" value="WNO03893.1"/>
    <property type="molecule type" value="Genomic_DNA"/>
</dbReference>
<protein>
    <submittedName>
        <fullName evidence="1">Uncharacterized protein</fullName>
    </submittedName>
</protein>
<evidence type="ECO:0000313" key="1">
    <source>
        <dbReference type="EMBL" id="WNO03893.1"/>
    </source>
</evidence>